<dbReference type="InterPro" id="IPR052337">
    <property type="entry name" value="SAT4-like"/>
</dbReference>
<evidence type="ECO:0000313" key="10">
    <source>
        <dbReference type="Proteomes" id="UP000736672"/>
    </source>
</evidence>
<evidence type="ECO:0000256" key="5">
    <source>
        <dbReference type="ARBA" id="ARBA00038359"/>
    </source>
</evidence>
<keyword evidence="2 7" id="KW-0812">Transmembrane</keyword>
<feature type="compositionally biased region" description="Basic and acidic residues" evidence="6">
    <location>
        <begin position="360"/>
        <end position="371"/>
    </location>
</feature>
<feature type="transmembrane region" description="Helical" evidence="7">
    <location>
        <begin position="218"/>
        <end position="236"/>
    </location>
</feature>
<dbReference type="InterPro" id="IPR049326">
    <property type="entry name" value="Rhodopsin_dom_fungi"/>
</dbReference>
<feature type="compositionally biased region" description="Polar residues" evidence="6">
    <location>
        <begin position="350"/>
        <end position="359"/>
    </location>
</feature>
<dbReference type="PANTHER" id="PTHR33048">
    <property type="entry name" value="PTH11-LIKE INTEGRAL MEMBRANE PROTEIN (AFU_ORTHOLOGUE AFUA_5G11245)"/>
    <property type="match status" value="1"/>
</dbReference>
<keyword evidence="4 7" id="KW-0472">Membrane</keyword>
<evidence type="ECO:0000259" key="8">
    <source>
        <dbReference type="Pfam" id="PF20684"/>
    </source>
</evidence>
<accession>A0A9P9R7V7</accession>
<protein>
    <recommendedName>
        <fullName evidence="8">Rhodopsin domain-containing protein</fullName>
    </recommendedName>
</protein>
<organism evidence="9 10">
    <name type="scientific">Fusarium solani</name>
    <name type="common">Filamentous fungus</name>
    <dbReference type="NCBI Taxonomy" id="169388"/>
    <lineage>
        <taxon>Eukaryota</taxon>
        <taxon>Fungi</taxon>
        <taxon>Dikarya</taxon>
        <taxon>Ascomycota</taxon>
        <taxon>Pezizomycotina</taxon>
        <taxon>Sordariomycetes</taxon>
        <taxon>Hypocreomycetidae</taxon>
        <taxon>Hypocreales</taxon>
        <taxon>Nectriaceae</taxon>
        <taxon>Fusarium</taxon>
        <taxon>Fusarium solani species complex</taxon>
    </lineage>
</organism>
<dbReference type="EMBL" id="JAGTJS010000005">
    <property type="protein sequence ID" value="KAH7268899.1"/>
    <property type="molecule type" value="Genomic_DNA"/>
</dbReference>
<dbReference type="PANTHER" id="PTHR33048:SF2">
    <property type="entry name" value="SRPK"/>
    <property type="match status" value="1"/>
</dbReference>
<keyword evidence="10" id="KW-1185">Reference proteome</keyword>
<dbReference type="Pfam" id="PF20684">
    <property type="entry name" value="Fung_rhodopsin"/>
    <property type="match status" value="1"/>
</dbReference>
<evidence type="ECO:0000256" key="1">
    <source>
        <dbReference type="ARBA" id="ARBA00004141"/>
    </source>
</evidence>
<proteinExistence type="inferred from homology"/>
<evidence type="ECO:0000256" key="7">
    <source>
        <dbReference type="SAM" id="Phobius"/>
    </source>
</evidence>
<gene>
    <name evidence="9" type="ORF">B0J15DRAFT_579368</name>
</gene>
<name>A0A9P9R7V7_FUSSL</name>
<evidence type="ECO:0000256" key="3">
    <source>
        <dbReference type="ARBA" id="ARBA00022989"/>
    </source>
</evidence>
<feature type="transmembrane region" description="Helical" evidence="7">
    <location>
        <begin position="135"/>
        <end position="163"/>
    </location>
</feature>
<feature type="region of interest" description="Disordered" evidence="6">
    <location>
        <begin position="342"/>
        <end position="403"/>
    </location>
</feature>
<feature type="compositionally biased region" description="Basic and acidic residues" evidence="6">
    <location>
        <begin position="382"/>
        <end position="397"/>
    </location>
</feature>
<evidence type="ECO:0000313" key="9">
    <source>
        <dbReference type="EMBL" id="KAH7268899.1"/>
    </source>
</evidence>
<evidence type="ECO:0000256" key="6">
    <source>
        <dbReference type="SAM" id="MobiDB-lite"/>
    </source>
</evidence>
<dbReference type="GO" id="GO:0016020">
    <property type="term" value="C:membrane"/>
    <property type="evidence" value="ECO:0007669"/>
    <property type="project" value="UniProtKB-SubCell"/>
</dbReference>
<feature type="transmembrane region" description="Helical" evidence="7">
    <location>
        <begin position="102"/>
        <end position="123"/>
    </location>
</feature>
<evidence type="ECO:0000256" key="2">
    <source>
        <dbReference type="ARBA" id="ARBA00022692"/>
    </source>
</evidence>
<dbReference type="Proteomes" id="UP000736672">
    <property type="component" value="Unassembled WGS sequence"/>
</dbReference>
<feature type="transmembrane region" description="Helical" evidence="7">
    <location>
        <begin position="13"/>
        <end position="34"/>
    </location>
</feature>
<dbReference type="AlphaFoldDB" id="A0A9P9R7V7"/>
<comment type="similarity">
    <text evidence="5">Belongs to the SAT4 family.</text>
</comment>
<feature type="transmembrane region" description="Helical" evidence="7">
    <location>
        <begin position="46"/>
        <end position="68"/>
    </location>
</feature>
<sequence length="403" mass="44722">MALDPLTAFTVEAWTYLGLSLIVVAIRFGARWRWMGLGGLAPDDYLMVLAGLLFTAETATAHFVGAYWQGLANNAMTDEQRAALDPDSDEYYRRVHGSQTQLFGWLVYTVLLWCLKLCWLFFFKRLGDGVDNMTLKINIGFAIVGVTFFGTFFTILCSCWPIYKKWQIYPDPGNTCYPAVSHVQAWTLIWTNLSTDLYIMTIPLPMVWNANIPRAKKIALIVIFCGGLITAVFGGLRCGYVLQGGVEGPQRAGEWSCRESFVAMVVTNLPVLTPLIQRGVKRARIGYSGYNGSGSAGTPGVSKGSSRFQLTTIGGKGRKKAAFKHPLSLPGETFYERYGSEEEIVEGGQNPASATNTDSESYRKNDGKSGEEIVVTTQWNVEHQESERHEVDRESKKFVTAGY</sequence>
<dbReference type="OrthoDB" id="2988756at2759"/>
<feature type="domain" description="Rhodopsin" evidence="8">
    <location>
        <begin position="27"/>
        <end position="278"/>
    </location>
</feature>
<comment type="caution">
    <text evidence="9">The sequence shown here is derived from an EMBL/GenBank/DDBJ whole genome shotgun (WGS) entry which is preliminary data.</text>
</comment>
<reference evidence="9" key="1">
    <citation type="journal article" date="2021" name="Nat. Commun.">
        <title>Genetic determinants of endophytism in the Arabidopsis root mycobiome.</title>
        <authorList>
            <person name="Mesny F."/>
            <person name="Miyauchi S."/>
            <person name="Thiergart T."/>
            <person name="Pickel B."/>
            <person name="Atanasova L."/>
            <person name="Karlsson M."/>
            <person name="Huettel B."/>
            <person name="Barry K.W."/>
            <person name="Haridas S."/>
            <person name="Chen C."/>
            <person name="Bauer D."/>
            <person name="Andreopoulos W."/>
            <person name="Pangilinan J."/>
            <person name="LaButti K."/>
            <person name="Riley R."/>
            <person name="Lipzen A."/>
            <person name="Clum A."/>
            <person name="Drula E."/>
            <person name="Henrissat B."/>
            <person name="Kohler A."/>
            <person name="Grigoriev I.V."/>
            <person name="Martin F.M."/>
            <person name="Hacquard S."/>
        </authorList>
    </citation>
    <scope>NUCLEOTIDE SEQUENCE</scope>
    <source>
        <strain evidence="9">FSSC 5 MPI-SDFR-AT-0091</strain>
    </source>
</reference>
<evidence type="ECO:0000256" key="4">
    <source>
        <dbReference type="ARBA" id="ARBA00023136"/>
    </source>
</evidence>
<keyword evidence="3 7" id="KW-1133">Transmembrane helix</keyword>
<comment type="subcellular location">
    <subcellularLocation>
        <location evidence="1">Membrane</location>
        <topology evidence="1">Multi-pass membrane protein</topology>
    </subcellularLocation>
</comment>